<keyword evidence="1" id="KW-0732">Signal</keyword>
<protein>
    <recommendedName>
        <fullName evidence="2">Ecp2 effector protein-like domain-containing protein</fullName>
    </recommendedName>
</protein>
<accession>A0A9W9NBC2</accession>
<comment type="caution">
    <text evidence="3">The sequence shown here is derived from an EMBL/GenBank/DDBJ whole genome shotgun (WGS) entry which is preliminary data.</text>
</comment>
<gene>
    <name evidence="3" type="ORF">N7469_011580</name>
</gene>
<dbReference type="EMBL" id="JAPQKT010000011">
    <property type="protein sequence ID" value="KAJ5216715.1"/>
    <property type="molecule type" value="Genomic_DNA"/>
</dbReference>
<keyword evidence="4" id="KW-1185">Reference proteome</keyword>
<dbReference type="GeneID" id="81389652"/>
<organism evidence="3 4">
    <name type="scientific">Penicillium citrinum</name>
    <dbReference type="NCBI Taxonomy" id="5077"/>
    <lineage>
        <taxon>Eukaryota</taxon>
        <taxon>Fungi</taxon>
        <taxon>Dikarya</taxon>
        <taxon>Ascomycota</taxon>
        <taxon>Pezizomycotina</taxon>
        <taxon>Eurotiomycetes</taxon>
        <taxon>Eurotiomycetidae</taxon>
        <taxon>Eurotiales</taxon>
        <taxon>Aspergillaceae</taxon>
        <taxon>Penicillium</taxon>
    </lineage>
</organism>
<feature type="domain" description="Ecp2 effector protein-like" evidence="2">
    <location>
        <begin position="36"/>
        <end position="132"/>
    </location>
</feature>
<feature type="signal peptide" evidence="1">
    <location>
        <begin position="1"/>
        <end position="17"/>
    </location>
</feature>
<dbReference type="Proteomes" id="UP001147733">
    <property type="component" value="Unassembled WGS sequence"/>
</dbReference>
<evidence type="ECO:0000313" key="4">
    <source>
        <dbReference type="Proteomes" id="UP001147733"/>
    </source>
</evidence>
<dbReference type="OrthoDB" id="73875at2759"/>
<dbReference type="InterPro" id="IPR029226">
    <property type="entry name" value="Ecp2-like"/>
</dbReference>
<dbReference type="RefSeq" id="XP_056494994.1">
    <property type="nucleotide sequence ID" value="XM_056650485.1"/>
</dbReference>
<dbReference type="Pfam" id="PF14856">
    <property type="entry name" value="Hce2"/>
    <property type="match status" value="1"/>
</dbReference>
<evidence type="ECO:0000313" key="3">
    <source>
        <dbReference type="EMBL" id="KAJ5216715.1"/>
    </source>
</evidence>
<name>A0A9W9NBC2_PENCI</name>
<proteinExistence type="predicted"/>
<evidence type="ECO:0000259" key="2">
    <source>
        <dbReference type="Pfam" id="PF14856"/>
    </source>
</evidence>
<reference evidence="3" key="1">
    <citation type="submission" date="2022-11" db="EMBL/GenBank/DDBJ databases">
        <authorList>
            <person name="Petersen C."/>
        </authorList>
    </citation>
    <scope>NUCLEOTIDE SEQUENCE</scope>
    <source>
        <strain evidence="3">IBT 23319</strain>
    </source>
</reference>
<sequence length="151" mass="15845">MKFTVLALTTLLASALASPVTPAEGARLISRDSINDCKQSTYENETSDASPDVDDCKQLAENIKNGGTWSVTATGSQHQLAQYGTCAFGAQGANKNLNTAYIGNSDIIDVITASIDQFATDGKIGAKGTMECQSAKGDVATADMTWGIYHD</sequence>
<feature type="chain" id="PRO_5040951339" description="Ecp2 effector protein-like domain-containing protein" evidence="1">
    <location>
        <begin position="18"/>
        <end position="151"/>
    </location>
</feature>
<dbReference type="AlphaFoldDB" id="A0A9W9NBC2"/>
<reference evidence="3" key="2">
    <citation type="journal article" date="2023" name="IMA Fungus">
        <title>Comparative genomic study of the Penicillium genus elucidates a diverse pangenome and 15 lateral gene transfer events.</title>
        <authorList>
            <person name="Petersen C."/>
            <person name="Sorensen T."/>
            <person name="Nielsen M.R."/>
            <person name="Sondergaard T.E."/>
            <person name="Sorensen J.L."/>
            <person name="Fitzpatrick D.A."/>
            <person name="Frisvad J.C."/>
            <person name="Nielsen K.L."/>
        </authorList>
    </citation>
    <scope>NUCLEOTIDE SEQUENCE</scope>
    <source>
        <strain evidence="3">IBT 23319</strain>
    </source>
</reference>
<evidence type="ECO:0000256" key="1">
    <source>
        <dbReference type="SAM" id="SignalP"/>
    </source>
</evidence>